<dbReference type="InterPro" id="IPR035965">
    <property type="entry name" value="PAS-like_dom_sf"/>
</dbReference>
<feature type="domain" description="PAS" evidence="4">
    <location>
        <begin position="31"/>
        <end position="84"/>
    </location>
</feature>
<feature type="compositionally biased region" description="Basic and acidic residues" evidence="3">
    <location>
        <begin position="103"/>
        <end position="122"/>
    </location>
</feature>
<organism evidence="5 6">
    <name type="scientific">Halosolutus amylolyticus</name>
    <dbReference type="NCBI Taxonomy" id="2932267"/>
    <lineage>
        <taxon>Archaea</taxon>
        <taxon>Methanobacteriati</taxon>
        <taxon>Methanobacteriota</taxon>
        <taxon>Stenosarchaea group</taxon>
        <taxon>Halobacteria</taxon>
        <taxon>Halobacteriales</taxon>
        <taxon>Natrialbaceae</taxon>
        <taxon>Halosolutus</taxon>
    </lineage>
</organism>
<dbReference type="InterPro" id="IPR031803">
    <property type="entry name" value="BAT_GAF/HTH-assoc"/>
</dbReference>
<dbReference type="InterPro" id="IPR000014">
    <property type="entry name" value="PAS"/>
</dbReference>
<feature type="region of interest" description="Disordered" evidence="3">
    <location>
        <begin position="82"/>
        <end position="132"/>
    </location>
</feature>
<feature type="compositionally biased region" description="Low complexity" evidence="3">
    <location>
        <begin position="185"/>
        <end position="201"/>
    </location>
</feature>
<feature type="region of interest" description="Disordered" evidence="3">
    <location>
        <begin position="169"/>
        <end position="210"/>
    </location>
</feature>
<dbReference type="PANTHER" id="PTHR34236">
    <property type="entry name" value="DIMETHYL SULFOXIDE REDUCTASE TRANSCRIPTIONAL ACTIVATOR"/>
    <property type="match status" value="1"/>
</dbReference>
<dbReference type="Gene3D" id="1.10.10.10">
    <property type="entry name" value="Winged helix-like DNA-binding domain superfamily/Winged helix DNA-binding domain"/>
    <property type="match status" value="1"/>
</dbReference>
<dbReference type="CDD" id="cd00130">
    <property type="entry name" value="PAS"/>
    <property type="match status" value="2"/>
</dbReference>
<accession>A0ABD5PSU2</accession>
<keyword evidence="1" id="KW-0805">Transcription regulation</keyword>
<dbReference type="InterPro" id="IPR029016">
    <property type="entry name" value="GAF-like_dom_sf"/>
</dbReference>
<evidence type="ECO:0000313" key="6">
    <source>
        <dbReference type="Proteomes" id="UP001595898"/>
    </source>
</evidence>
<dbReference type="PROSITE" id="PS50112">
    <property type="entry name" value="PAS"/>
    <property type="match status" value="3"/>
</dbReference>
<dbReference type="Pfam" id="PF13426">
    <property type="entry name" value="PAS_9"/>
    <property type="match status" value="1"/>
</dbReference>
<feature type="region of interest" description="Disordered" evidence="3">
    <location>
        <begin position="1"/>
        <end position="21"/>
    </location>
</feature>
<dbReference type="Pfam" id="PF13185">
    <property type="entry name" value="GAF_2"/>
    <property type="match status" value="1"/>
</dbReference>
<dbReference type="Pfam" id="PF13188">
    <property type="entry name" value="PAS_8"/>
    <property type="match status" value="1"/>
</dbReference>
<keyword evidence="2" id="KW-0804">Transcription</keyword>
<dbReference type="Pfam" id="PF04967">
    <property type="entry name" value="HTH_10"/>
    <property type="match status" value="1"/>
</dbReference>
<evidence type="ECO:0000256" key="2">
    <source>
        <dbReference type="ARBA" id="ARBA00023163"/>
    </source>
</evidence>
<dbReference type="SUPFAM" id="SSF55781">
    <property type="entry name" value="GAF domain-like"/>
    <property type="match status" value="1"/>
</dbReference>
<feature type="compositionally biased region" description="Polar residues" evidence="3">
    <location>
        <begin position="529"/>
        <end position="540"/>
    </location>
</feature>
<sequence>MTAHRRWSTTGCQGGRPSARESLWAPSEASYELDSRYQFVAVDEAFATITGYEDDRLLGEHASLVYPDAAVDRVETLARTLVETSREDTAGRSAEADGDGTATDDHENVENADETSKNDHGGPTDLRSAGPRVTLDLTLRTAAGDEIVCTHQLQVTTPSDGTERVVATVRTDPDGTDRPETCRHSSTGEQEPGQEGESSTGDATGVDGDRPAALSTAIERIRDGVYALDADLQYTFVNEGARDLLGLDGASDADDDPALFRTAHERAMEHQRPFTVEAYHPPIDGWIEARLYPDESGVTVHVSDRTPWRAREEGLESGYQRFRSVFEDAHDAILVGDESGIVAANPAACDLFDTSRSELRGRSLIEFVHDDHDVETAWEQFLDDGRFRGSFSVVRSDGDERVVECNAVADVRPGIHLSILRDVTETRKRERQLERQRERLTALDHVYTVVRELNDAIVTGSTRADLERIVCDSLADSPSYEFAFVAGVDPSDGAVSKRAEAGVDGYLESIPISTDPDEPAGQGPLGQAARTQETQVSNDVFTDPEFEPWRDDARERGYRAAAAVPITHDGALYGVLGVTSARSQAFTDEERTVVGQLGEILGHAIAAHERKRVLLGETVIELELVIDDAVEFFDGPSMADRSVQFDRVVSIGDDQYLEYGTTAVETFPEFERLVESVPHWDRVTPLDESGGTVRFELEITSPPMFSVIDAHGGYVESAALHDGTYTTTLHFPQDTDVRAVTDAIEEVYPGVRTIARRQVTPADASIGQLQSHLAHELTDRQRSALETAYYAGYFEWPRDSSGEEIAATLDVSPATFHEHLRSAQEKLVAAILEGPDAARPGSTDD</sequence>
<dbReference type="SUPFAM" id="SSF55785">
    <property type="entry name" value="PYP-like sensor domain (PAS domain)"/>
    <property type="match status" value="3"/>
</dbReference>
<dbReference type="Proteomes" id="UP001595898">
    <property type="component" value="Unassembled WGS sequence"/>
</dbReference>
<feature type="domain" description="PAS" evidence="4">
    <location>
        <begin position="210"/>
        <end position="247"/>
    </location>
</feature>
<keyword evidence="6" id="KW-1185">Reference proteome</keyword>
<name>A0ABD5PSU2_9EURY</name>
<evidence type="ECO:0000313" key="5">
    <source>
        <dbReference type="EMBL" id="MFC4543016.1"/>
    </source>
</evidence>
<dbReference type="AlphaFoldDB" id="A0ABD5PSU2"/>
<dbReference type="Pfam" id="PF15915">
    <property type="entry name" value="BAT"/>
    <property type="match status" value="1"/>
</dbReference>
<dbReference type="InterPro" id="IPR003018">
    <property type="entry name" value="GAF"/>
</dbReference>
<proteinExistence type="predicted"/>
<feature type="domain" description="PAS" evidence="4">
    <location>
        <begin position="318"/>
        <end position="371"/>
    </location>
</feature>
<dbReference type="SUPFAM" id="SSF88659">
    <property type="entry name" value="Sigma3 and sigma4 domains of RNA polymerase sigma factors"/>
    <property type="match status" value="1"/>
</dbReference>
<reference evidence="5 6" key="1">
    <citation type="journal article" date="2019" name="Int. J. Syst. Evol. Microbiol.">
        <title>The Global Catalogue of Microorganisms (GCM) 10K type strain sequencing project: providing services to taxonomists for standard genome sequencing and annotation.</title>
        <authorList>
            <consortium name="The Broad Institute Genomics Platform"/>
            <consortium name="The Broad Institute Genome Sequencing Center for Infectious Disease"/>
            <person name="Wu L."/>
            <person name="Ma J."/>
        </authorList>
    </citation>
    <scope>NUCLEOTIDE SEQUENCE [LARGE SCALE GENOMIC DNA]</scope>
    <source>
        <strain evidence="5 6">WLHS5</strain>
    </source>
</reference>
<dbReference type="EMBL" id="JBHSFA010000007">
    <property type="protein sequence ID" value="MFC4543016.1"/>
    <property type="molecule type" value="Genomic_DNA"/>
</dbReference>
<dbReference type="InterPro" id="IPR007050">
    <property type="entry name" value="HTH_bacterioopsin"/>
</dbReference>
<dbReference type="Gene3D" id="3.30.450.40">
    <property type="match status" value="1"/>
</dbReference>
<dbReference type="InterPro" id="IPR036388">
    <property type="entry name" value="WH-like_DNA-bd_sf"/>
</dbReference>
<comment type="caution">
    <text evidence="5">The sequence shown here is derived from an EMBL/GenBank/DDBJ whole genome shotgun (WGS) entry which is preliminary data.</text>
</comment>
<dbReference type="NCBIfam" id="TIGR00229">
    <property type="entry name" value="sensory_box"/>
    <property type="match status" value="1"/>
</dbReference>
<feature type="compositionally biased region" description="Basic and acidic residues" evidence="3">
    <location>
        <begin position="171"/>
        <end position="183"/>
    </location>
</feature>
<evidence type="ECO:0000259" key="4">
    <source>
        <dbReference type="PROSITE" id="PS50112"/>
    </source>
</evidence>
<dbReference type="SMART" id="SM00091">
    <property type="entry name" value="PAS"/>
    <property type="match status" value="3"/>
</dbReference>
<evidence type="ECO:0000256" key="3">
    <source>
        <dbReference type="SAM" id="MobiDB-lite"/>
    </source>
</evidence>
<dbReference type="RefSeq" id="WP_321575760.1">
    <property type="nucleotide sequence ID" value="NZ_JALIQP010000002.1"/>
</dbReference>
<evidence type="ECO:0000256" key="1">
    <source>
        <dbReference type="ARBA" id="ARBA00023015"/>
    </source>
</evidence>
<dbReference type="Gene3D" id="3.30.450.20">
    <property type="entry name" value="PAS domain"/>
    <property type="match status" value="3"/>
</dbReference>
<dbReference type="InterPro" id="IPR013324">
    <property type="entry name" value="RNA_pol_sigma_r3/r4-like"/>
</dbReference>
<dbReference type="PANTHER" id="PTHR34236:SF1">
    <property type="entry name" value="DIMETHYL SULFOXIDE REDUCTASE TRANSCRIPTIONAL ACTIVATOR"/>
    <property type="match status" value="1"/>
</dbReference>
<feature type="region of interest" description="Disordered" evidence="3">
    <location>
        <begin position="509"/>
        <end position="547"/>
    </location>
</feature>
<dbReference type="SMART" id="SM00065">
    <property type="entry name" value="GAF"/>
    <property type="match status" value="1"/>
</dbReference>
<gene>
    <name evidence="5" type="ORF">ACFO5R_13895</name>
</gene>
<protein>
    <submittedName>
        <fullName evidence="5">Bacterio-opsin activator domain-containing protein</fullName>
    </submittedName>
</protein>